<keyword evidence="4" id="KW-1185">Reference proteome</keyword>
<dbReference type="SUPFAM" id="SSF56436">
    <property type="entry name" value="C-type lectin-like"/>
    <property type="match status" value="2"/>
</dbReference>
<feature type="domain" description="C-type lectin" evidence="2">
    <location>
        <begin position="115"/>
        <end position="228"/>
    </location>
</feature>
<dbReference type="InterPro" id="IPR001304">
    <property type="entry name" value="C-type_lectin-like"/>
</dbReference>
<sequence>MEIRYLILVKESKTWEEALEHCATHYTRLASLANVPQQQQANLELMLSQTETVWVGLRFMDGQWFWLSKDPVGSLDSLPSCPAQPYHCGAINITTNSWENRDCNEKLNFLCHWGYLILVNESKTWEEALQFCTINYTDLAALPFAKQVSRAKEELKLSQTDSVWTGLRFMDGNWFWLNGEPIDTENPNATLLSLPECPARPYCCGAFNTKTNAWENRDCHEKLNFLCSM</sequence>
<evidence type="ECO:0000259" key="2">
    <source>
        <dbReference type="PROSITE" id="PS50041"/>
    </source>
</evidence>
<evidence type="ECO:0000313" key="3">
    <source>
        <dbReference type="EMBL" id="KAG7332964.1"/>
    </source>
</evidence>
<dbReference type="InterPro" id="IPR018378">
    <property type="entry name" value="C-type_lectin_CS"/>
</dbReference>
<reference evidence="3 4" key="1">
    <citation type="submission" date="2021-06" db="EMBL/GenBank/DDBJ databases">
        <title>Chromosome-level genome assembly of the red-tail catfish (Hemibagrus wyckioides).</title>
        <authorList>
            <person name="Shao F."/>
        </authorList>
    </citation>
    <scope>NUCLEOTIDE SEQUENCE [LARGE SCALE GENOMIC DNA]</scope>
    <source>
        <strain evidence="3">EC202008001</strain>
        <tissue evidence="3">Blood</tissue>
    </source>
</reference>
<dbReference type="PANTHER" id="PTHR45784:SF8">
    <property type="entry name" value="C-TYPE MANNOSE RECEPTOR 2-RELATED"/>
    <property type="match status" value="1"/>
</dbReference>
<keyword evidence="1" id="KW-1015">Disulfide bond</keyword>
<dbReference type="EMBL" id="JAHKSW010000004">
    <property type="protein sequence ID" value="KAG7332964.1"/>
    <property type="molecule type" value="Genomic_DNA"/>
</dbReference>
<dbReference type="AlphaFoldDB" id="A0A9D3P2J3"/>
<dbReference type="Pfam" id="PF00059">
    <property type="entry name" value="Lectin_C"/>
    <property type="match status" value="2"/>
</dbReference>
<gene>
    <name evidence="3" type="ORF">KOW79_003099</name>
</gene>
<feature type="domain" description="C-type lectin" evidence="2">
    <location>
        <begin position="5"/>
        <end position="112"/>
    </location>
</feature>
<dbReference type="PROSITE" id="PS00615">
    <property type="entry name" value="C_TYPE_LECTIN_1"/>
    <property type="match status" value="2"/>
</dbReference>
<dbReference type="Proteomes" id="UP000824219">
    <property type="component" value="Linkage Group LG04"/>
</dbReference>
<dbReference type="SMART" id="SM00034">
    <property type="entry name" value="CLECT"/>
    <property type="match status" value="2"/>
</dbReference>
<dbReference type="PROSITE" id="PS50041">
    <property type="entry name" value="C_TYPE_LECTIN_2"/>
    <property type="match status" value="2"/>
</dbReference>
<evidence type="ECO:0000313" key="4">
    <source>
        <dbReference type="Proteomes" id="UP000824219"/>
    </source>
</evidence>
<proteinExistence type="predicted"/>
<dbReference type="InterPro" id="IPR016187">
    <property type="entry name" value="CTDL_fold"/>
</dbReference>
<name>A0A9D3P2J3_9TELE</name>
<dbReference type="InterPro" id="IPR016186">
    <property type="entry name" value="C-type_lectin-like/link_sf"/>
</dbReference>
<accession>A0A9D3P2J3</accession>
<comment type="caution">
    <text evidence="3">The sequence shown here is derived from an EMBL/GenBank/DDBJ whole genome shotgun (WGS) entry which is preliminary data.</text>
</comment>
<dbReference type="PANTHER" id="PTHR45784">
    <property type="entry name" value="C-TYPE LECTIN DOMAIN FAMILY 20 MEMBER A-RELATED"/>
    <property type="match status" value="1"/>
</dbReference>
<dbReference type="CDD" id="cd00037">
    <property type="entry name" value="CLECT"/>
    <property type="match status" value="2"/>
</dbReference>
<protein>
    <recommendedName>
        <fullName evidence="2">C-type lectin domain-containing protein</fullName>
    </recommendedName>
</protein>
<dbReference type="OrthoDB" id="5858677at2759"/>
<evidence type="ECO:0000256" key="1">
    <source>
        <dbReference type="ARBA" id="ARBA00023157"/>
    </source>
</evidence>
<dbReference type="Gene3D" id="3.10.100.10">
    <property type="entry name" value="Mannose-Binding Protein A, subunit A"/>
    <property type="match status" value="2"/>
</dbReference>
<organism evidence="3 4">
    <name type="scientific">Hemibagrus wyckioides</name>
    <dbReference type="NCBI Taxonomy" id="337641"/>
    <lineage>
        <taxon>Eukaryota</taxon>
        <taxon>Metazoa</taxon>
        <taxon>Chordata</taxon>
        <taxon>Craniata</taxon>
        <taxon>Vertebrata</taxon>
        <taxon>Euteleostomi</taxon>
        <taxon>Actinopterygii</taxon>
        <taxon>Neopterygii</taxon>
        <taxon>Teleostei</taxon>
        <taxon>Ostariophysi</taxon>
        <taxon>Siluriformes</taxon>
        <taxon>Bagridae</taxon>
        <taxon>Hemibagrus</taxon>
    </lineage>
</organism>